<sequence>MPPRSRSTEDPEQTTEADATTPSPGLPPDPIPTSPLFSASRNQEPPTPGTDPEWSPSPGGYDPTAAAASPDTASAAPSTRSSARERLRALKKTAEAAVATAGGFAHRFLTRPATLPRESGLWLPDEDDVEAISDPLASLASRRTPKGAENPDVTDLIRLALGLVGYVAKQLDQLEQLRAYQHEDPQPTPPPDAGAQSMAEWVQVDEPAYP</sequence>
<protein>
    <submittedName>
        <fullName evidence="2">Uncharacterized protein</fullName>
    </submittedName>
</protein>
<feature type="compositionally biased region" description="Pro residues" evidence="1">
    <location>
        <begin position="24"/>
        <end position="33"/>
    </location>
</feature>
<evidence type="ECO:0000313" key="3">
    <source>
        <dbReference type="Proteomes" id="UP000589626"/>
    </source>
</evidence>
<evidence type="ECO:0000256" key="1">
    <source>
        <dbReference type="SAM" id="MobiDB-lite"/>
    </source>
</evidence>
<comment type="caution">
    <text evidence="2">The sequence shown here is derived from an EMBL/GenBank/DDBJ whole genome shotgun (WGS) entry which is preliminary data.</text>
</comment>
<feature type="region of interest" description="Disordered" evidence="1">
    <location>
        <begin position="1"/>
        <end position="90"/>
    </location>
</feature>
<feature type="compositionally biased region" description="Low complexity" evidence="1">
    <location>
        <begin position="62"/>
        <end position="81"/>
    </location>
</feature>
<dbReference type="RefSeq" id="WP_183593689.1">
    <property type="nucleotide sequence ID" value="NZ_JACHWR010000002.1"/>
</dbReference>
<dbReference type="AlphaFoldDB" id="A0A7W4VYA2"/>
<name>A0A7W4VYA2_9ACTN</name>
<dbReference type="EMBL" id="JACHWR010000002">
    <property type="protein sequence ID" value="MBB3043935.1"/>
    <property type="molecule type" value="Genomic_DNA"/>
</dbReference>
<reference evidence="2 3" key="1">
    <citation type="submission" date="2020-08" db="EMBL/GenBank/DDBJ databases">
        <title>Sequencing the genomes of 1000 actinobacteria strains.</title>
        <authorList>
            <person name="Klenk H.-P."/>
        </authorList>
    </citation>
    <scope>NUCLEOTIDE SEQUENCE [LARGE SCALE GENOMIC DNA]</scope>
    <source>
        <strain evidence="2 3">DSM 105498</strain>
    </source>
</reference>
<feature type="region of interest" description="Disordered" evidence="1">
    <location>
        <begin position="178"/>
        <end position="210"/>
    </location>
</feature>
<evidence type="ECO:0000313" key="2">
    <source>
        <dbReference type="EMBL" id="MBB3043935.1"/>
    </source>
</evidence>
<dbReference type="Proteomes" id="UP000589626">
    <property type="component" value="Unassembled WGS sequence"/>
</dbReference>
<proteinExistence type="predicted"/>
<feature type="compositionally biased region" description="Polar residues" evidence="1">
    <location>
        <begin position="35"/>
        <end position="44"/>
    </location>
</feature>
<gene>
    <name evidence="2" type="ORF">FHU40_003753</name>
</gene>
<accession>A0A7W4VYA2</accession>
<organism evidence="2 3">
    <name type="scientific">Nocardioides soli</name>
    <dbReference type="NCBI Taxonomy" id="1036020"/>
    <lineage>
        <taxon>Bacteria</taxon>
        <taxon>Bacillati</taxon>
        <taxon>Actinomycetota</taxon>
        <taxon>Actinomycetes</taxon>
        <taxon>Propionibacteriales</taxon>
        <taxon>Nocardioidaceae</taxon>
        <taxon>Nocardioides</taxon>
    </lineage>
</organism>
<keyword evidence="3" id="KW-1185">Reference proteome</keyword>